<dbReference type="EMBL" id="BSDT01000001">
    <property type="protein sequence ID" value="GLI40588.1"/>
    <property type="molecule type" value="Genomic_DNA"/>
</dbReference>
<keyword evidence="1" id="KW-0472">Membrane</keyword>
<keyword evidence="1" id="KW-1133">Transmembrane helix</keyword>
<dbReference type="GO" id="GO:0003824">
    <property type="term" value="F:catalytic activity"/>
    <property type="evidence" value="ECO:0007669"/>
    <property type="project" value="InterPro"/>
</dbReference>
<dbReference type="Pfam" id="PF03372">
    <property type="entry name" value="Exo_endo_phos"/>
    <property type="match status" value="1"/>
</dbReference>
<dbReference type="SUPFAM" id="SSF56219">
    <property type="entry name" value="DNase I-like"/>
    <property type="match status" value="1"/>
</dbReference>
<keyword evidence="1" id="KW-0812">Transmembrane</keyword>
<dbReference type="Gene3D" id="3.60.10.10">
    <property type="entry name" value="Endonuclease/exonuclease/phosphatase"/>
    <property type="match status" value="1"/>
</dbReference>
<evidence type="ECO:0000313" key="4">
    <source>
        <dbReference type="Proteomes" id="UP001144313"/>
    </source>
</evidence>
<gene>
    <name evidence="3" type="ORF">GALLR39Z86_04380</name>
</gene>
<feature type="transmembrane region" description="Helical" evidence="1">
    <location>
        <begin position="20"/>
        <end position="40"/>
    </location>
</feature>
<sequence>MQRTDSGQRDLETLRRRRRYAGAAVAAFVAAGLVVLSDVVRLDHWTPFAQVIAFRAVFVVALAIAGVGLMFGRRPAVRWAAAAGLLACVLAAGSMAHRTIPDPGLEGATGTLTVATINVKGGSASVDEVAAVIMNSNADLVALPEAGEEFRLLLEEALGDGYTGVSLQLTDAAVDAVSVLYRTDLGAVSAEPSIEGSFPIWELTGGELGALRFLAFHAYPPLPFATDRWRSDLEGLQGVCRSGEGAIIAGDFNATLDHSALRTVMDGCADAAASTGDGLHGTWPASAPGLLRTQIDHVFTTDGLQADSVSFTEIDGTDHLAVVAQIAVGS</sequence>
<feature type="transmembrane region" description="Helical" evidence="1">
    <location>
        <begin position="79"/>
        <end position="96"/>
    </location>
</feature>
<evidence type="ECO:0000313" key="3">
    <source>
        <dbReference type="EMBL" id="GLI40588.1"/>
    </source>
</evidence>
<feature type="domain" description="Endonuclease/exonuclease/phosphatase" evidence="2">
    <location>
        <begin position="115"/>
        <end position="319"/>
    </location>
</feature>
<dbReference type="Proteomes" id="UP001144313">
    <property type="component" value="Unassembled WGS sequence"/>
</dbReference>
<dbReference type="InterPro" id="IPR005135">
    <property type="entry name" value="Endo/exonuclease/phosphatase"/>
</dbReference>
<dbReference type="InterPro" id="IPR036691">
    <property type="entry name" value="Endo/exonu/phosph_ase_sf"/>
</dbReference>
<proteinExistence type="predicted"/>
<name>A0A9W6LEE4_9ACTN</name>
<reference evidence="3" key="1">
    <citation type="submission" date="2022-12" db="EMBL/GenBank/DDBJ databases">
        <title>Reference genome sequencing for broad-spectrum identification of bacterial and archaeal isolates by mass spectrometry.</title>
        <authorList>
            <person name="Sekiguchi Y."/>
            <person name="Tourlousse D.M."/>
        </authorList>
    </citation>
    <scope>NUCLEOTIDE SEQUENCE</scope>
    <source>
        <strain evidence="3">LLR39Z86</strain>
    </source>
</reference>
<keyword evidence="4" id="KW-1185">Reference proteome</keyword>
<accession>A0A9W6LEE4</accession>
<dbReference type="AlphaFoldDB" id="A0A9W6LEE4"/>
<evidence type="ECO:0000256" key="1">
    <source>
        <dbReference type="SAM" id="Phobius"/>
    </source>
</evidence>
<comment type="caution">
    <text evidence="3">The sequence shown here is derived from an EMBL/GenBank/DDBJ whole genome shotgun (WGS) entry which is preliminary data.</text>
</comment>
<evidence type="ECO:0000259" key="2">
    <source>
        <dbReference type="Pfam" id="PF03372"/>
    </source>
</evidence>
<protein>
    <recommendedName>
        <fullName evidence="2">Endonuclease/exonuclease/phosphatase domain-containing protein</fullName>
    </recommendedName>
</protein>
<organism evidence="3 4">
    <name type="scientific">Glycomyces algeriensis</name>
    <dbReference type="NCBI Taxonomy" id="256037"/>
    <lineage>
        <taxon>Bacteria</taxon>
        <taxon>Bacillati</taxon>
        <taxon>Actinomycetota</taxon>
        <taxon>Actinomycetes</taxon>
        <taxon>Glycomycetales</taxon>
        <taxon>Glycomycetaceae</taxon>
        <taxon>Glycomyces</taxon>
    </lineage>
</organism>
<feature type="transmembrane region" description="Helical" evidence="1">
    <location>
        <begin position="52"/>
        <end position="72"/>
    </location>
</feature>